<dbReference type="OrthoDB" id="5342507at2759"/>
<keyword evidence="1" id="KW-1133">Transmembrane helix</keyword>
<dbReference type="GeneID" id="39600744"/>
<sequence>MGAGGVILRFLNLFIRVLQLCAAAVILGIYSYFLAVLADHKMTIATWMRAVEGMSGAACLYALLGSIFTCCLGGIAFFAGVAVVLDVAFVGVMIAIAVLTRDGTQKCTGTVHTPLGTGQANAKAEGYGAGGFGIGTGKETTYFPKLSTACRLEKAVFAVSIIGIFLFTIGILFQIGLARHHKREKRFGPSPANGYTAGTRRPFWRRNKAAPAVADGADVLPGHPTPGEVENGGKFGYGTSAYGNGRY</sequence>
<protein>
    <recommendedName>
        <fullName evidence="4">MARVEL domain-containing protein</fullName>
    </recommendedName>
</protein>
<dbReference type="VEuPathDB" id="FungiDB:C8Q69DRAFT_479761"/>
<evidence type="ECO:0000256" key="1">
    <source>
        <dbReference type="SAM" id="Phobius"/>
    </source>
</evidence>
<evidence type="ECO:0000313" key="3">
    <source>
        <dbReference type="Proteomes" id="UP000283841"/>
    </source>
</evidence>
<comment type="caution">
    <text evidence="2">The sequence shown here is derived from an EMBL/GenBank/DDBJ whole genome shotgun (WGS) entry which is preliminary data.</text>
</comment>
<dbReference type="EMBL" id="RCNU01000014">
    <property type="protein sequence ID" value="RWQ92080.1"/>
    <property type="molecule type" value="Genomic_DNA"/>
</dbReference>
<feature type="transmembrane region" description="Helical" evidence="1">
    <location>
        <begin position="13"/>
        <end position="37"/>
    </location>
</feature>
<dbReference type="RefSeq" id="XP_028481725.1">
    <property type="nucleotide sequence ID" value="XM_028631467.1"/>
</dbReference>
<name>A0A443HJR9_BYSSP</name>
<keyword evidence="1" id="KW-0812">Transmembrane</keyword>
<dbReference type="AlphaFoldDB" id="A0A443HJR9"/>
<feature type="transmembrane region" description="Helical" evidence="1">
    <location>
        <begin position="58"/>
        <end position="85"/>
    </location>
</feature>
<feature type="transmembrane region" description="Helical" evidence="1">
    <location>
        <begin position="155"/>
        <end position="177"/>
    </location>
</feature>
<gene>
    <name evidence="2" type="ORF">C8Q69DRAFT_479761</name>
</gene>
<evidence type="ECO:0008006" key="4">
    <source>
        <dbReference type="Google" id="ProtNLM"/>
    </source>
</evidence>
<reference evidence="2 3" key="1">
    <citation type="journal article" date="2018" name="Front. Microbiol.">
        <title>Genomic and genetic insights into a cosmopolitan fungus, Paecilomyces variotii (Eurotiales).</title>
        <authorList>
            <person name="Urquhart A.S."/>
            <person name="Mondo S.J."/>
            <person name="Makela M.R."/>
            <person name="Hane J.K."/>
            <person name="Wiebenga A."/>
            <person name="He G."/>
            <person name="Mihaltcheva S."/>
            <person name="Pangilinan J."/>
            <person name="Lipzen A."/>
            <person name="Barry K."/>
            <person name="de Vries R.P."/>
            <person name="Grigoriev I.V."/>
            <person name="Idnurm A."/>
        </authorList>
    </citation>
    <scope>NUCLEOTIDE SEQUENCE [LARGE SCALE GENOMIC DNA]</scope>
    <source>
        <strain evidence="2 3">CBS 101075</strain>
    </source>
</reference>
<keyword evidence="3" id="KW-1185">Reference proteome</keyword>
<organism evidence="2 3">
    <name type="scientific">Byssochlamys spectabilis</name>
    <name type="common">Paecilomyces variotii</name>
    <dbReference type="NCBI Taxonomy" id="264951"/>
    <lineage>
        <taxon>Eukaryota</taxon>
        <taxon>Fungi</taxon>
        <taxon>Dikarya</taxon>
        <taxon>Ascomycota</taxon>
        <taxon>Pezizomycotina</taxon>
        <taxon>Eurotiomycetes</taxon>
        <taxon>Eurotiomycetidae</taxon>
        <taxon>Eurotiales</taxon>
        <taxon>Thermoascaceae</taxon>
        <taxon>Paecilomyces</taxon>
    </lineage>
</organism>
<accession>A0A443HJR9</accession>
<dbReference type="Proteomes" id="UP000283841">
    <property type="component" value="Unassembled WGS sequence"/>
</dbReference>
<evidence type="ECO:0000313" key="2">
    <source>
        <dbReference type="EMBL" id="RWQ92080.1"/>
    </source>
</evidence>
<keyword evidence="1" id="KW-0472">Membrane</keyword>
<proteinExistence type="predicted"/>